<evidence type="ECO:0000256" key="1">
    <source>
        <dbReference type="ARBA" id="ARBA00004167"/>
    </source>
</evidence>
<dbReference type="InterPro" id="IPR012902">
    <property type="entry name" value="N_methyl_site"/>
</dbReference>
<proteinExistence type="predicted"/>
<dbReference type="PANTHER" id="PTHR30093:SF44">
    <property type="entry name" value="TYPE II SECRETION SYSTEM CORE PROTEIN G"/>
    <property type="match status" value="1"/>
</dbReference>
<evidence type="ECO:0000313" key="9">
    <source>
        <dbReference type="Proteomes" id="UP001589788"/>
    </source>
</evidence>
<keyword evidence="4 7" id="KW-1133">Transmembrane helix</keyword>
<feature type="region of interest" description="Disordered" evidence="6">
    <location>
        <begin position="159"/>
        <end position="182"/>
    </location>
</feature>
<dbReference type="Pfam" id="PF07963">
    <property type="entry name" value="N_methyl"/>
    <property type="match status" value="1"/>
</dbReference>
<keyword evidence="9" id="KW-1185">Reference proteome</keyword>
<comment type="caution">
    <text evidence="8">The sequence shown here is derived from an EMBL/GenBank/DDBJ whole genome shotgun (WGS) entry which is preliminary data.</text>
</comment>
<evidence type="ECO:0000256" key="2">
    <source>
        <dbReference type="ARBA" id="ARBA00022481"/>
    </source>
</evidence>
<name>A0ABV6C3A3_9ACTN</name>
<comment type="subcellular location">
    <subcellularLocation>
        <location evidence="1">Membrane</location>
        <topology evidence="1">Single-pass membrane protein</topology>
    </subcellularLocation>
</comment>
<dbReference type="SUPFAM" id="SSF54523">
    <property type="entry name" value="Pili subunits"/>
    <property type="match status" value="1"/>
</dbReference>
<evidence type="ECO:0000256" key="6">
    <source>
        <dbReference type="SAM" id="MobiDB-lite"/>
    </source>
</evidence>
<gene>
    <name evidence="8" type="ORF">ACFFRE_08375</name>
</gene>
<dbReference type="EMBL" id="JBHLYQ010000076">
    <property type="protein sequence ID" value="MFC0082162.1"/>
    <property type="molecule type" value="Genomic_DNA"/>
</dbReference>
<protein>
    <submittedName>
        <fullName evidence="8">Type IV pilin protein</fullName>
    </submittedName>
</protein>
<evidence type="ECO:0000256" key="7">
    <source>
        <dbReference type="SAM" id="Phobius"/>
    </source>
</evidence>
<dbReference type="PANTHER" id="PTHR30093">
    <property type="entry name" value="GENERAL SECRETION PATHWAY PROTEIN G"/>
    <property type="match status" value="1"/>
</dbReference>
<dbReference type="RefSeq" id="WP_248105718.1">
    <property type="nucleotide sequence ID" value="NZ_JAKHEX010000003.1"/>
</dbReference>
<evidence type="ECO:0000256" key="5">
    <source>
        <dbReference type="ARBA" id="ARBA00023136"/>
    </source>
</evidence>
<dbReference type="Proteomes" id="UP001589788">
    <property type="component" value="Unassembled WGS sequence"/>
</dbReference>
<evidence type="ECO:0000256" key="4">
    <source>
        <dbReference type="ARBA" id="ARBA00022989"/>
    </source>
</evidence>
<evidence type="ECO:0000313" key="8">
    <source>
        <dbReference type="EMBL" id="MFC0082162.1"/>
    </source>
</evidence>
<dbReference type="InterPro" id="IPR045584">
    <property type="entry name" value="Pilin-like"/>
</dbReference>
<keyword evidence="2" id="KW-0488">Methylation</keyword>
<keyword evidence="5 7" id="KW-0472">Membrane</keyword>
<feature type="transmembrane region" description="Helical" evidence="7">
    <location>
        <begin position="32"/>
        <end position="53"/>
    </location>
</feature>
<accession>A0ABV6C3A3</accession>
<evidence type="ECO:0000256" key="3">
    <source>
        <dbReference type="ARBA" id="ARBA00022692"/>
    </source>
</evidence>
<keyword evidence="3 7" id="KW-0812">Transmembrane</keyword>
<sequence length="215" mass="21968">MLKQVLDRARQARAPEIEGEEAAEAGFTLIELMVVLLILAILMAIAIPTFLGVTGSANNRAAQSNLTNALTAAESFYQSNNQSFDIGGSSLPTSLQSSLQSSEPTFSWTAGAACTSSNTNCISVDPSGDGNAVILAAYSKTNECWFVLYSPAEPPATAFGTSSSTTTSTTSSGGLPGTAGTYFGETTTTGSTGCNASSGTSVTNWAASFGQVKKA</sequence>
<dbReference type="Gene3D" id="3.30.700.10">
    <property type="entry name" value="Glycoprotein, Type 4 Pilin"/>
    <property type="match status" value="1"/>
</dbReference>
<dbReference type="PROSITE" id="PS00409">
    <property type="entry name" value="PROKAR_NTER_METHYL"/>
    <property type="match status" value="1"/>
</dbReference>
<organism evidence="8 9">
    <name type="scientific">Aciditerrimonas ferrireducens</name>
    <dbReference type="NCBI Taxonomy" id="667306"/>
    <lineage>
        <taxon>Bacteria</taxon>
        <taxon>Bacillati</taxon>
        <taxon>Actinomycetota</taxon>
        <taxon>Acidimicrobiia</taxon>
        <taxon>Acidimicrobiales</taxon>
        <taxon>Acidimicrobiaceae</taxon>
        <taxon>Aciditerrimonas</taxon>
    </lineage>
</organism>
<dbReference type="NCBIfam" id="TIGR02532">
    <property type="entry name" value="IV_pilin_GFxxxE"/>
    <property type="match status" value="1"/>
</dbReference>
<reference evidence="8 9" key="1">
    <citation type="submission" date="2024-09" db="EMBL/GenBank/DDBJ databases">
        <authorList>
            <person name="Sun Q."/>
            <person name="Mori K."/>
        </authorList>
    </citation>
    <scope>NUCLEOTIDE SEQUENCE [LARGE SCALE GENOMIC DNA]</scope>
    <source>
        <strain evidence="8 9">JCM 15389</strain>
    </source>
</reference>